<keyword evidence="4" id="KW-0574">Periplasm</keyword>
<dbReference type="EMBL" id="FR687359">
    <property type="protein sequence ID" value="CBW74314.1"/>
    <property type="molecule type" value="Genomic_DNA"/>
</dbReference>
<dbReference type="HOGENOM" id="CLU_054710_0_0_4"/>
<dbReference type="PANTHER" id="PTHR38782:SF1">
    <property type="entry name" value="SIGMA-E FACTOR REGULATORY PROTEIN RSEB"/>
    <property type="match status" value="1"/>
</dbReference>
<dbReference type="GO" id="GO:0045152">
    <property type="term" value="F:antisigma factor binding"/>
    <property type="evidence" value="ECO:0007669"/>
    <property type="project" value="TreeGrafter"/>
</dbReference>
<evidence type="ECO:0000256" key="3">
    <source>
        <dbReference type="ARBA" id="ARBA00022729"/>
    </source>
</evidence>
<dbReference type="Pfam" id="PF03888">
    <property type="entry name" value="MucB_RseB"/>
    <property type="match status" value="1"/>
</dbReference>
<sequence length="359" mass="40175">MPPRFPRANNLMQLQRSKTIDARGRLRGTMFVAAVFISMVCAAVHAQLRTDEPLVARREAANWLNRIHQAAQQQSYEGIFVYQRGSAVQSSSIVHFADHGDGEYERLESLDGKPRRMLRHNDEVYTFVPERKLCVFEHRQNRDAFPALLSASSDHVLSVYDPQLLGTDRVAGLDATVIELRPKDALRYTYKLWADQKTGLLLREQTLDSDGQVLEQVAFSQVRLGVPAGRNAIAQAVRNASGCVRPPVEPVNMEAAGWQLPNQIPGFRKVRELRRPMAARDPSSSPIAVDQAVFSDGLCAVSIFVEPFERNSRKEGSGASAATHILVKRHGDYWITALGEVPMTTLQRFTSAIEYRAPR</sequence>
<dbReference type="GO" id="GO:0030288">
    <property type="term" value="C:outer membrane-bounded periplasmic space"/>
    <property type="evidence" value="ECO:0007669"/>
    <property type="project" value="TreeGrafter"/>
</dbReference>
<protein>
    <submittedName>
        <fullName evidence="7">Sigma-E factor regulatory protein rseB</fullName>
    </submittedName>
</protein>
<dbReference type="CDD" id="cd16327">
    <property type="entry name" value="RseB"/>
    <property type="match status" value="1"/>
</dbReference>
<dbReference type="InterPro" id="IPR038484">
    <property type="entry name" value="MucB/RseB_C_sf"/>
</dbReference>
<evidence type="ECO:0000259" key="5">
    <source>
        <dbReference type="Pfam" id="PF03888"/>
    </source>
</evidence>
<dbReference type="InterPro" id="IPR033434">
    <property type="entry name" value="MucB/RseB_N"/>
</dbReference>
<proteinExistence type="inferred from homology"/>
<feature type="domain" description="MucB/RseB C-terminal" evidence="6">
    <location>
        <begin position="254"/>
        <end position="353"/>
    </location>
</feature>
<dbReference type="AlphaFoldDB" id="E5ANY2"/>
<evidence type="ECO:0000256" key="2">
    <source>
        <dbReference type="ARBA" id="ARBA00008150"/>
    </source>
</evidence>
<dbReference type="PANTHER" id="PTHR38782">
    <property type="match status" value="1"/>
</dbReference>
<accession>E5ANY2</accession>
<dbReference type="eggNOG" id="COG3026">
    <property type="taxonomic scope" value="Bacteria"/>
</dbReference>
<keyword evidence="3" id="KW-0732">Signal</keyword>
<dbReference type="Pfam" id="PF17188">
    <property type="entry name" value="MucB_RseB_C"/>
    <property type="match status" value="1"/>
</dbReference>
<dbReference type="STRING" id="882378.RBRH_02623"/>
<evidence type="ECO:0000313" key="7">
    <source>
        <dbReference type="EMBL" id="CBW74314.1"/>
    </source>
</evidence>
<reference evidence="7 8" key="1">
    <citation type="journal article" date="2011" name="J. Bacteriol.">
        <title>Complete genome sequence of Burkholderia rhizoxinica, an endosymbiont of Rhizopus microsporus.</title>
        <authorList>
            <person name="Lackner G."/>
            <person name="Moebius N."/>
            <person name="Partida-Martinez L."/>
            <person name="Hertweck C."/>
        </authorList>
    </citation>
    <scope>NUCLEOTIDE SEQUENCE [LARGE SCALE GENOMIC DNA]</scope>
    <source>
        <strain evidence="8">DSM 19002 / CIP 109453 / HKI 454</strain>
    </source>
</reference>
<dbReference type="PIRSF" id="PIRSF005427">
    <property type="entry name" value="RseB"/>
    <property type="match status" value="1"/>
</dbReference>
<dbReference type="Gene3D" id="3.30.200.100">
    <property type="entry name" value="MucB/RseB, C-terminal domain"/>
    <property type="match status" value="1"/>
</dbReference>
<gene>
    <name evidence="7" type="ordered locus">RBRH_02623</name>
</gene>
<dbReference type="Proteomes" id="UP000007437">
    <property type="component" value="Chromosome"/>
</dbReference>
<evidence type="ECO:0000256" key="4">
    <source>
        <dbReference type="ARBA" id="ARBA00022764"/>
    </source>
</evidence>
<dbReference type="GO" id="GO:0032885">
    <property type="term" value="P:regulation of polysaccharide biosynthetic process"/>
    <property type="evidence" value="ECO:0007669"/>
    <property type="project" value="TreeGrafter"/>
</dbReference>
<feature type="domain" description="MucB/RseB N-terminal" evidence="5">
    <location>
        <begin position="60"/>
        <end position="235"/>
    </location>
</feature>
<comment type="similarity">
    <text evidence="2">Belongs to the RseB family.</text>
</comment>
<name>E5ANY2_MYCRK</name>
<evidence type="ECO:0000256" key="1">
    <source>
        <dbReference type="ARBA" id="ARBA00004418"/>
    </source>
</evidence>
<evidence type="ECO:0000259" key="6">
    <source>
        <dbReference type="Pfam" id="PF17188"/>
    </source>
</evidence>
<organism evidence="7 8">
    <name type="scientific">Mycetohabitans rhizoxinica (strain DSM 19002 / CIP 109453 / HKI 454)</name>
    <name type="common">Paraburkholderia rhizoxinica</name>
    <dbReference type="NCBI Taxonomy" id="882378"/>
    <lineage>
        <taxon>Bacteria</taxon>
        <taxon>Pseudomonadati</taxon>
        <taxon>Pseudomonadota</taxon>
        <taxon>Betaproteobacteria</taxon>
        <taxon>Burkholderiales</taxon>
        <taxon>Burkholderiaceae</taxon>
        <taxon>Mycetohabitans</taxon>
    </lineage>
</organism>
<dbReference type="KEGG" id="brh:RBRH_02623"/>
<evidence type="ECO:0000313" key="8">
    <source>
        <dbReference type="Proteomes" id="UP000007437"/>
    </source>
</evidence>
<comment type="subcellular location">
    <subcellularLocation>
        <location evidence="1">Periplasm</location>
    </subcellularLocation>
</comment>
<dbReference type="InterPro" id="IPR005588">
    <property type="entry name" value="MucB_RseB"/>
</dbReference>
<dbReference type="Gene3D" id="2.50.20.10">
    <property type="entry name" value="Lipoprotein localisation LolA/LolB/LppX"/>
    <property type="match status" value="1"/>
</dbReference>
<dbReference type="InterPro" id="IPR033436">
    <property type="entry name" value="MucB/RseB_C"/>
</dbReference>